<dbReference type="KEGG" id="ddf:DEFDS_1123"/>
<reference evidence="5 6" key="1">
    <citation type="journal article" date="2010" name="DNA Res.">
        <title>Bacterial lifestyle in a deep-sea hydrothermal vent chimney revealed by the genome sequence of the thermophilic bacterium Deferribacter desulfuricans SSM1.</title>
        <authorList>
            <person name="Takaki Y."/>
            <person name="Shimamura S."/>
            <person name="Nakagawa S."/>
            <person name="Fukuhara Y."/>
            <person name="Horikawa H."/>
            <person name="Ankai A."/>
            <person name="Harada T."/>
            <person name="Hosoyama A."/>
            <person name="Oguchi A."/>
            <person name="Fukui S."/>
            <person name="Fujita N."/>
            <person name="Takami H."/>
            <person name="Takai K."/>
        </authorList>
    </citation>
    <scope>NUCLEOTIDE SEQUENCE [LARGE SCALE GENOMIC DNA]</scope>
    <source>
        <strain evidence="6">DSM 14783 / JCM 11476 / NBRC 101012 / SSM1</strain>
    </source>
</reference>
<dbReference type="PANTHER" id="PTHR37167">
    <property type="entry name" value="1,4-DIHYDROXY-6-NAPHTOATE SYNTHASE"/>
    <property type="match status" value="1"/>
</dbReference>
<evidence type="ECO:0000313" key="6">
    <source>
        <dbReference type="Proteomes" id="UP000001520"/>
    </source>
</evidence>
<dbReference type="GO" id="GO:0009234">
    <property type="term" value="P:menaquinone biosynthetic process"/>
    <property type="evidence" value="ECO:0007669"/>
    <property type="project" value="UniProtKB-UniRule"/>
</dbReference>
<evidence type="ECO:0000313" key="5">
    <source>
        <dbReference type="EMBL" id="BAI80592.1"/>
    </source>
</evidence>
<comment type="similarity">
    <text evidence="4">Belongs to the MqnA/MqnD family. MqnD subfamily.</text>
</comment>
<dbReference type="OrthoDB" id="9809439at2"/>
<comment type="function">
    <text evidence="4">Catalyzes the conversion of cyclic dehypoxanthine futalosine (cyclic DHFL) into 1,4-dihydroxy-6-naphthoate, a step in the biosynthesis of menaquinone (MK, vitamin K2).</text>
</comment>
<sequence>MKKDLILAISTCPNDTFIFSPMILNFIEHPYNFKTLLDDVEVLNNLAIEGLPDIVKVSYGVLPKIIDKYSVLKSGGALSFGFGPVVVSKKYNHINELYGKKIAVPGFNTTAFNIFKRFYGDNFDFIQLRFDKIIPAILDDNVDAGLLIHEGRFVYKNYGLNLLSDLGEEWDKKYNAPVPLGAIVIKKELLNIANNINKIIRKSINYSERKREHIYPFIKKYAQELDADVLEKHITAFVNENSFDMSKYINVIVDFLGISEKDFV</sequence>
<dbReference type="InterPro" id="IPR030869">
    <property type="entry name" value="MqnD"/>
</dbReference>
<dbReference type="STRING" id="639282.DEFDS_1123"/>
<evidence type="ECO:0000256" key="1">
    <source>
        <dbReference type="ARBA" id="ARBA00004863"/>
    </source>
</evidence>
<dbReference type="PANTHER" id="PTHR37167:SF1">
    <property type="entry name" value="1,4-DIHYDROXY-6-NAPHTOATE SYNTHASE"/>
    <property type="match status" value="1"/>
</dbReference>
<dbReference type="GO" id="GO:0016830">
    <property type="term" value="F:carbon-carbon lyase activity"/>
    <property type="evidence" value="ECO:0007669"/>
    <property type="project" value="UniProtKB-UniRule"/>
</dbReference>
<dbReference type="eggNOG" id="COG2107">
    <property type="taxonomic scope" value="Bacteria"/>
</dbReference>
<dbReference type="UniPathway" id="UPA00079"/>
<dbReference type="HAMAP" id="MF_00996">
    <property type="entry name" value="MqnD"/>
    <property type="match status" value="1"/>
</dbReference>
<feature type="active site" description="Proton acceptor" evidence="4">
    <location>
        <position position="149"/>
    </location>
</feature>
<dbReference type="Gene3D" id="3.40.190.10">
    <property type="entry name" value="Periplasmic binding protein-like II"/>
    <property type="match status" value="2"/>
</dbReference>
<keyword evidence="6" id="KW-1185">Reference proteome</keyword>
<name>D3PDB9_DEFDS</name>
<evidence type="ECO:0000256" key="4">
    <source>
        <dbReference type="HAMAP-Rule" id="MF_00996"/>
    </source>
</evidence>
<comment type="catalytic activity">
    <reaction evidence="4">
        <text>cyclic dehypoxanthinylfutalosinate = 1,4-dihydroxy-6-naphthoate + dihydroxyacetone</text>
        <dbReference type="Rhea" id="RHEA:33087"/>
        <dbReference type="ChEBI" id="CHEBI:16016"/>
        <dbReference type="ChEBI" id="CHEBI:64254"/>
        <dbReference type="ChEBI" id="CHEBI:64270"/>
        <dbReference type="EC" id="4.1.99.29"/>
    </reaction>
</comment>
<evidence type="ECO:0000256" key="3">
    <source>
        <dbReference type="ARBA" id="ARBA00023239"/>
    </source>
</evidence>
<dbReference type="EMBL" id="AP011529">
    <property type="protein sequence ID" value="BAI80592.1"/>
    <property type="molecule type" value="Genomic_DNA"/>
</dbReference>
<dbReference type="Pfam" id="PF02621">
    <property type="entry name" value="VitK2_biosynth"/>
    <property type="match status" value="1"/>
</dbReference>
<feature type="binding site" evidence="4">
    <location>
        <begin position="110"/>
        <end position="111"/>
    </location>
    <ligand>
        <name>substrate</name>
    </ligand>
</feature>
<dbReference type="SUPFAM" id="SSF53850">
    <property type="entry name" value="Periplasmic binding protein-like II"/>
    <property type="match status" value="1"/>
</dbReference>
<accession>D3PDB9</accession>
<protein>
    <recommendedName>
        <fullName evidence="4">1,4-dihydroxy-6-naphtoate synthase</fullName>
        <ecNumber evidence="4">4.1.99.29</ecNumber>
    </recommendedName>
    <alternativeName>
        <fullName evidence="4">Menaquinone biosynthetic enzyme MqnD</fullName>
    </alternativeName>
</protein>
<dbReference type="HOGENOM" id="CLU_070326_0_0_0"/>
<keyword evidence="2 4" id="KW-0474">Menaquinone biosynthesis</keyword>
<evidence type="ECO:0000256" key="2">
    <source>
        <dbReference type="ARBA" id="ARBA00022428"/>
    </source>
</evidence>
<proteinExistence type="inferred from homology"/>
<dbReference type="Proteomes" id="UP000001520">
    <property type="component" value="Chromosome"/>
</dbReference>
<dbReference type="RefSeq" id="WP_013007839.1">
    <property type="nucleotide sequence ID" value="NC_013939.1"/>
</dbReference>
<gene>
    <name evidence="4" type="primary">mqnD</name>
    <name evidence="5" type="ordered locus">DEFDS_1123</name>
</gene>
<dbReference type="CDD" id="cd13635">
    <property type="entry name" value="PBP2_Ttha1568_Mqnd"/>
    <property type="match status" value="1"/>
</dbReference>
<organism evidence="5 6">
    <name type="scientific">Deferribacter desulfuricans (strain DSM 14783 / JCM 11476 / NBRC 101012 / SSM1)</name>
    <dbReference type="NCBI Taxonomy" id="639282"/>
    <lineage>
        <taxon>Bacteria</taxon>
        <taxon>Pseudomonadati</taxon>
        <taxon>Deferribacterota</taxon>
        <taxon>Deferribacteres</taxon>
        <taxon>Deferribacterales</taxon>
        <taxon>Deferribacteraceae</taxon>
        <taxon>Deferribacter</taxon>
    </lineage>
</organism>
<feature type="binding site" evidence="4">
    <location>
        <begin position="56"/>
        <end position="58"/>
    </location>
    <ligand>
        <name>substrate</name>
    </ligand>
</feature>
<comment type="pathway">
    <text evidence="1 4">Quinol/quinone metabolism; menaquinone biosynthesis.</text>
</comment>
<dbReference type="AlphaFoldDB" id="D3PDB9"/>
<dbReference type="EC" id="4.1.99.29" evidence="4"/>
<dbReference type="InterPro" id="IPR003773">
    <property type="entry name" value="Menaquinone_biosynth"/>
</dbReference>
<keyword evidence="3 4" id="KW-0456">Lyase</keyword>